<dbReference type="OrthoDB" id="3188901at2"/>
<comment type="caution">
    <text evidence="2">The sequence shown here is derived from an EMBL/GenBank/DDBJ whole genome shotgun (WGS) entry which is preliminary data.</text>
</comment>
<keyword evidence="3" id="KW-1185">Reference proteome</keyword>
<dbReference type="PANTHER" id="PTHR33055:SF3">
    <property type="entry name" value="PUTATIVE TRANSPOSASE FOR IS117-RELATED"/>
    <property type="match status" value="1"/>
</dbReference>
<evidence type="ECO:0000313" key="3">
    <source>
        <dbReference type="Proteomes" id="UP000272560"/>
    </source>
</evidence>
<dbReference type="Proteomes" id="UP000272560">
    <property type="component" value="Unassembled WGS sequence"/>
</dbReference>
<dbReference type="AlphaFoldDB" id="A0A3A5M5J6"/>
<dbReference type="RefSeq" id="WP_120147634.1">
    <property type="nucleotide sequence ID" value="NZ_QZVT01000002.1"/>
</dbReference>
<reference evidence="2 3" key="1">
    <citation type="submission" date="2018-09" db="EMBL/GenBank/DDBJ databases">
        <title>Novel species of Arthrobacter.</title>
        <authorList>
            <person name="Liu Q."/>
            <person name="Xin Y.-H."/>
        </authorList>
    </citation>
    <scope>NUCLEOTIDE SEQUENCE [LARGE SCALE GENOMIC DNA]</scope>
    <source>
        <strain evidence="2 3">Hz2</strain>
    </source>
</reference>
<dbReference type="PANTHER" id="PTHR33055">
    <property type="entry name" value="TRANSPOSASE FOR INSERTION SEQUENCE ELEMENT IS1111A"/>
    <property type="match status" value="1"/>
</dbReference>
<evidence type="ECO:0000259" key="1">
    <source>
        <dbReference type="Pfam" id="PF01548"/>
    </source>
</evidence>
<protein>
    <submittedName>
        <fullName evidence="2">IS110 family transposase</fullName>
    </submittedName>
</protein>
<dbReference type="InterPro" id="IPR047650">
    <property type="entry name" value="Transpos_IS110"/>
</dbReference>
<organism evidence="2 3">
    <name type="scientific">Arthrobacter cheniae</name>
    <dbReference type="NCBI Taxonomy" id="1258888"/>
    <lineage>
        <taxon>Bacteria</taxon>
        <taxon>Bacillati</taxon>
        <taxon>Actinomycetota</taxon>
        <taxon>Actinomycetes</taxon>
        <taxon>Micrococcales</taxon>
        <taxon>Micrococcaceae</taxon>
        <taxon>Arthrobacter</taxon>
    </lineage>
</organism>
<dbReference type="GO" id="GO:0004803">
    <property type="term" value="F:transposase activity"/>
    <property type="evidence" value="ECO:0007669"/>
    <property type="project" value="InterPro"/>
</dbReference>
<gene>
    <name evidence="2" type="ORF">D6T63_03360</name>
</gene>
<evidence type="ECO:0000313" key="2">
    <source>
        <dbReference type="EMBL" id="RJT81814.1"/>
    </source>
</evidence>
<dbReference type="InterPro" id="IPR002525">
    <property type="entry name" value="Transp_IS110-like_N"/>
</dbReference>
<proteinExistence type="predicted"/>
<dbReference type="GO" id="GO:0003677">
    <property type="term" value="F:DNA binding"/>
    <property type="evidence" value="ECO:0007669"/>
    <property type="project" value="InterPro"/>
</dbReference>
<feature type="domain" description="Transposase IS110-like N-terminal" evidence="1">
    <location>
        <begin position="6"/>
        <end position="162"/>
    </location>
</feature>
<accession>A0A3A5M5J6</accession>
<sequence length="206" mass="22563">MTQVWAGIDAGKTHHHCAVIDTDGTRLYSQRVANDESALLNLITDVAGVTDGRGEVVWAVDLNHGRAVLLIALLVAHEQRLLYIPCRTAHQASQTSRGDGKTDAKDAMVIANQARMRRDLQPLRAGGEVSVNSRVLISRRADKAGDRGRAINRLRTQLSEYFSALEHAFDGSRFKAALMLLTGGSLYSSGTRRTRRRRRAGHPLAG</sequence>
<dbReference type="GO" id="GO:0006313">
    <property type="term" value="P:DNA transposition"/>
    <property type="evidence" value="ECO:0007669"/>
    <property type="project" value="InterPro"/>
</dbReference>
<dbReference type="Pfam" id="PF01548">
    <property type="entry name" value="DEDD_Tnp_IS110"/>
    <property type="match status" value="1"/>
</dbReference>
<name>A0A3A5M5J6_9MICC</name>
<dbReference type="EMBL" id="QZVT01000002">
    <property type="protein sequence ID" value="RJT81814.1"/>
    <property type="molecule type" value="Genomic_DNA"/>
</dbReference>